<evidence type="ECO:0000313" key="2">
    <source>
        <dbReference type="EMBL" id="APU47000.1"/>
    </source>
</evidence>
<feature type="compositionally biased region" description="Polar residues" evidence="1">
    <location>
        <begin position="25"/>
        <end position="60"/>
    </location>
</feature>
<organism evidence="2 3">
    <name type="scientific">Limosilactobacillus fermentum</name>
    <name type="common">Lactobacillus fermentum</name>
    <dbReference type="NCBI Taxonomy" id="1613"/>
    <lineage>
        <taxon>Bacteria</taxon>
        <taxon>Bacillati</taxon>
        <taxon>Bacillota</taxon>
        <taxon>Bacilli</taxon>
        <taxon>Lactobacillales</taxon>
        <taxon>Lactobacillaceae</taxon>
        <taxon>Limosilactobacillus</taxon>
    </lineage>
</organism>
<evidence type="ECO:0000256" key="1">
    <source>
        <dbReference type="SAM" id="MobiDB-lite"/>
    </source>
</evidence>
<protein>
    <submittedName>
        <fullName evidence="2">Uncharacterized protein</fullName>
    </submittedName>
</protein>
<feature type="compositionally biased region" description="Polar residues" evidence="1">
    <location>
        <begin position="72"/>
        <end position="91"/>
    </location>
</feature>
<sequence>MAENSKRNPSVTEKSRPVGGDYTEKPTSQYQAQQEPEQDLKQLSAQALNKSYQGLQQQIKRATDPQQKSELKNQLNAVHQEISSRTQKQGV</sequence>
<geneLocation type="plasmid" evidence="3">
    <name>psnu175-3</name>
</geneLocation>
<dbReference type="OrthoDB" id="2308749at2"/>
<proteinExistence type="predicted"/>
<evidence type="ECO:0000313" key="3">
    <source>
        <dbReference type="Proteomes" id="UP000185427"/>
    </source>
</evidence>
<dbReference type="EMBL" id="CP019032">
    <property type="protein sequence ID" value="APU47000.1"/>
    <property type="molecule type" value="Genomic_DNA"/>
</dbReference>
<gene>
    <name evidence="2" type="ORF">BUW47_11260</name>
</gene>
<feature type="compositionally biased region" description="Basic and acidic residues" evidence="1">
    <location>
        <begin position="61"/>
        <end position="71"/>
    </location>
</feature>
<reference evidence="2 3" key="1">
    <citation type="submission" date="2016-12" db="EMBL/GenBank/DDBJ databases">
        <title>Complete Genome Sequence of Lactobacillus fermentum Strain SNUV175, a Probiotic for Treatment of Bacterial Vaginosis.</title>
        <authorList>
            <person name="Lee S."/>
            <person name="You H.J."/>
            <person name="Kwon B."/>
            <person name="Ko G."/>
        </authorList>
    </citation>
    <scope>NUCLEOTIDE SEQUENCE [LARGE SCALE GENOMIC DNA]</scope>
    <source>
        <strain evidence="2 3">SNUV175</strain>
        <plasmid evidence="3">psnu175-3</plasmid>
    </source>
</reference>
<keyword evidence="2" id="KW-0614">Plasmid</keyword>
<dbReference type="AlphaFoldDB" id="A0A1L7GXZ0"/>
<dbReference type="Proteomes" id="UP000185427">
    <property type="component" value="Plasmid pSNU175-3"/>
</dbReference>
<accession>A0A1L7GXZ0</accession>
<feature type="region of interest" description="Disordered" evidence="1">
    <location>
        <begin position="1"/>
        <end position="91"/>
    </location>
</feature>
<name>A0A1L7GXZ0_LIMFE</name>